<proteinExistence type="predicted"/>
<evidence type="ECO:0000313" key="1">
    <source>
        <dbReference type="EMBL" id="MBL7626202.1"/>
    </source>
</evidence>
<dbReference type="EMBL" id="JAEACQ010000123">
    <property type="protein sequence ID" value="MBL7626202.1"/>
    <property type="molecule type" value="Genomic_DNA"/>
</dbReference>
<dbReference type="RefSeq" id="WP_202998704.1">
    <property type="nucleotide sequence ID" value="NZ_JADWYU010000142.1"/>
</dbReference>
<evidence type="ECO:0000313" key="2">
    <source>
        <dbReference type="Proteomes" id="UP000604475"/>
    </source>
</evidence>
<keyword evidence="2" id="KW-1185">Reference proteome</keyword>
<dbReference type="AlphaFoldDB" id="A0A937RAL4"/>
<sequence length="142" mass="15176">MDAGELLRRAGWAPGRRVDVEEMLGALAAAGFVVVPAAREFLAKYSGLVITSEDGRRVTRIDGHEAARHADPGWCAAYGHGIGRAVTPIGEYSHMVLVIDEAGAFWGGFDAQYGSMGDTIIDVVHELLVEPGARPFDRVVAD</sequence>
<dbReference type="Pfam" id="PF14433">
    <property type="entry name" value="SUKH-3"/>
    <property type="match status" value="1"/>
</dbReference>
<dbReference type="Proteomes" id="UP000604475">
    <property type="component" value="Unassembled WGS sequence"/>
</dbReference>
<protein>
    <submittedName>
        <fullName evidence="1">SUKH-3 domain-containing protein</fullName>
    </submittedName>
</protein>
<organism evidence="1 2">
    <name type="scientific">Frankia nepalensis</name>
    <dbReference type="NCBI Taxonomy" id="1836974"/>
    <lineage>
        <taxon>Bacteria</taxon>
        <taxon>Bacillati</taxon>
        <taxon>Actinomycetota</taxon>
        <taxon>Actinomycetes</taxon>
        <taxon>Frankiales</taxon>
        <taxon>Frankiaceae</taxon>
        <taxon>Frankia</taxon>
    </lineage>
</organism>
<reference evidence="1" key="1">
    <citation type="submission" date="2020-12" db="EMBL/GenBank/DDBJ databases">
        <title>Genomic characterization of non-nitrogen-fixing Frankia strains.</title>
        <authorList>
            <person name="Carlos-Shanley C."/>
            <person name="Guerra T."/>
            <person name="Hahn D."/>
        </authorList>
    </citation>
    <scope>NUCLEOTIDE SEQUENCE</scope>
    <source>
        <strain evidence="1">CN6</strain>
    </source>
</reference>
<accession>A0A937RAL4</accession>
<name>A0A937RAL4_9ACTN</name>
<comment type="caution">
    <text evidence="1">The sequence shown here is derived from an EMBL/GenBank/DDBJ whole genome shotgun (WGS) entry which is preliminary data.</text>
</comment>
<gene>
    <name evidence="1" type="ORF">I7412_03225</name>
</gene>
<dbReference type="InterPro" id="IPR025850">
    <property type="entry name" value="SUKH-3"/>
</dbReference>